<dbReference type="Gene3D" id="1.10.357.10">
    <property type="entry name" value="Tetracycline Repressor, domain 2"/>
    <property type="match status" value="1"/>
</dbReference>
<evidence type="ECO:0000256" key="2">
    <source>
        <dbReference type="ARBA" id="ARBA00023125"/>
    </source>
</evidence>
<accession>A0A1C3XZB2</accession>
<dbReference type="PRINTS" id="PR00455">
    <property type="entry name" value="HTHTETR"/>
</dbReference>
<evidence type="ECO:0000256" key="3">
    <source>
        <dbReference type="ARBA" id="ARBA00023163"/>
    </source>
</evidence>
<dbReference type="PROSITE" id="PS50977">
    <property type="entry name" value="HTH_TETR_2"/>
    <property type="match status" value="1"/>
</dbReference>
<dbReference type="PANTHER" id="PTHR47506">
    <property type="entry name" value="TRANSCRIPTIONAL REGULATORY PROTEIN"/>
    <property type="match status" value="1"/>
</dbReference>
<dbReference type="InterPro" id="IPR009057">
    <property type="entry name" value="Homeodomain-like_sf"/>
</dbReference>
<name>A0A1C3XZB2_9HYPH</name>
<evidence type="ECO:0000259" key="5">
    <source>
        <dbReference type="PROSITE" id="PS50977"/>
    </source>
</evidence>
<evidence type="ECO:0000256" key="1">
    <source>
        <dbReference type="ARBA" id="ARBA00023015"/>
    </source>
</evidence>
<evidence type="ECO:0000313" key="7">
    <source>
        <dbReference type="Proteomes" id="UP000198723"/>
    </source>
</evidence>
<proteinExistence type="predicted"/>
<protein>
    <submittedName>
        <fullName evidence="6">Transcriptional regulator, TetR family</fullName>
    </submittedName>
</protein>
<dbReference type="Proteomes" id="UP000198723">
    <property type="component" value="Unassembled WGS sequence"/>
</dbReference>
<sequence>MVAAATRLQIVEAADRLFYERGFEATSFADIAGVVGLSRGNFYYHFKTKDEILDAVISHRLCKTRSMLEVWEAGSEAPEERILSFIQLLVVNQTKIMAYGCPVGTLCNELAKLDHIAKARATELFDLFRHWLSRQFIAFGRQADADALAMHILMRSQGVATLAAAYRDQVFVQNEVENMRSWVAAQRPGTPFFPETFTRQPS</sequence>
<dbReference type="AlphaFoldDB" id="A0A1C3XZB2"/>
<dbReference type="Pfam" id="PF00440">
    <property type="entry name" value="TetR_N"/>
    <property type="match status" value="1"/>
</dbReference>
<dbReference type="RefSeq" id="WP_092749112.1">
    <property type="nucleotide sequence ID" value="NZ_FMAJ01000003.1"/>
</dbReference>
<dbReference type="PANTHER" id="PTHR47506:SF1">
    <property type="entry name" value="HTH-TYPE TRANSCRIPTIONAL REGULATOR YJDC"/>
    <property type="match status" value="1"/>
</dbReference>
<reference evidence="6 7" key="1">
    <citation type="submission" date="2016-08" db="EMBL/GenBank/DDBJ databases">
        <authorList>
            <person name="Seilhamer J.J."/>
        </authorList>
    </citation>
    <scope>NUCLEOTIDE SEQUENCE [LARGE SCALE GENOMIC DNA]</scope>
    <source>
        <strain evidence="6 7">HBR26</strain>
    </source>
</reference>
<dbReference type="EMBL" id="FMAJ01000003">
    <property type="protein sequence ID" value="SCB57588.1"/>
    <property type="molecule type" value="Genomic_DNA"/>
</dbReference>
<dbReference type="STRING" id="1138170.GA0061105_10341"/>
<evidence type="ECO:0000256" key="4">
    <source>
        <dbReference type="PROSITE-ProRule" id="PRU00335"/>
    </source>
</evidence>
<keyword evidence="1" id="KW-0805">Transcription regulation</keyword>
<keyword evidence="2 4" id="KW-0238">DNA-binding</keyword>
<dbReference type="SUPFAM" id="SSF46689">
    <property type="entry name" value="Homeodomain-like"/>
    <property type="match status" value="1"/>
</dbReference>
<feature type="domain" description="HTH tetR-type" evidence="5">
    <location>
        <begin position="4"/>
        <end position="64"/>
    </location>
</feature>
<dbReference type="GO" id="GO:0003677">
    <property type="term" value="F:DNA binding"/>
    <property type="evidence" value="ECO:0007669"/>
    <property type="project" value="UniProtKB-UniRule"/>
</dbReference>
<dbReference type="InterPro" id="IPR001647">
    <property type="entry name" value="HTH_TetR"/>
</dbReference>
<dbReference type="SUPFAM" id="SSF48498">
    <property type="entry name" value="Tetracyclin repressor-like, C-terminal domain"/>
    <property type="match status" value="1"/>
</dbReference>
<feature type="DNA-binding region" description="H-T-H motif" evidence="4">
    <location>
        <begin position="27"/>
        <end position="46"/>
    </location>
</feature>
<organism evidence="6 7">
    <name type="scientific">Rhizobium aethiopicum</name>
    <dbReference type="NCBI Taxonomy" id="1138170"/>
    <lineage>
        <taxon>Bacteria</taxon>
        <taxon>Pseudomonadati</taxon>
        <taxon>Pseudomonadota</taxon>
        <taxon>Alphaproteobacteria</taxon>
        <taxon>Hyphomicrobiales</taxon>
        <taxon>Rhizobiaceae</taxon>
        <taxon>Rhizobium/Agrobacterium group</taxon>
        <taxon>Rhizobium</taxon>
    </lineage>
</organism>
<dbReference type="InterPro" id="IPR036271">
    <property type="entry name" value="Tet_transcr_reg_TetR-rel_C_sf"/>
</dbReference>
<evidence type="ECO:0000313" key="6">
    <source>
        <dbReference type="EMBL" id="SCB57588.1"/>
    </source>
</evidence>
<keyword evidence="3" id="KW-0804">Transcription</keyword>
<gene>
    <name evidence="6" type="ORF">GA0061105_10341</name>
</gene>